<dbReference type="PANTHER" id="PTHR41795:SF1">
    <property type="entry name" value="EXOPOLYSACCHARIDE SYNTHESIS PROTEIN"/>
    <property type="match status" value="1"/>
</dbReference>
<dbReference type="Proteomes" id="UP000061489">
    <property type="component" value="Chromosome"/>
</dbReference>
<feature type="transmembrane region" description="Helical" evidence="1">
    <location>
        <begin position="176"/>
        <end position="197"/>
    </location>
</feature>
<name>W5YNQ0_9GAMM</name>
<feature type="transmembrane region" description="Helical" evidence="1">
    <location>
        <begin position="133"/>
        <end position="156"/>
    </location>
</feature>
<evidence type="ECO:0000313" key="2">
    <source>
        <dbReference type="EMBL" id="AHI28098.1"/>
    </source>
</evidence>
<evidence type="ECO:0000256" key="1">
    <source>
        <dbReference type="SAM" id="Phobius"/>
    </source>
</evidence>
<proteinExistence type="predicted"/>
<dbReference type="InterPro" id="IPR010331">
    <property type="entry name" value="ExoD"/>
</dbReference>
<dbReference type="PIRSF" id="PIRSF033239">
    <property type="entry name" value="ExoD"/>
    <property type="match status" value="1"/>
</dbReference>
<evidence type="ECO:0000313" key="3">
    <source>
        <dbReference type="Proteomes" id="UP000061489"/>
    </source>
</evidence>
<keyword evidence="3" id="KW-1185">Reference proteome</keyword>
<dbReference type="STRING" id="1420916.AU14_04105"/>
<dbReference type="KEGG" id="msx:AU14_04105"/>
<sequence>MDQTQPPANLTDVLQRLRENTRGQDEISVGDLLSAVGQRSFGPVVLIAGLITIAPLIGDIPGVPTLLGLVVLLTLGQLLFQRQSVWIPNKLSNRRVARETLIKGLDWMQKPACFVDRWTRPRLTWLVRGPGQYLMAVICMLVAAAMPAMEVVPFSANGGALALMVFGMAMVVEDGVLALLGMAITGGTLWAVMIGLMG</sequence>
<organism evidence="2 3">
    <name type="scientific">Marinobacter similis</name>
    <dbReference type="NCBI Taxonomy" id="1420916"/>
    <lineage>
        <taxon>Bacteria</taxon>
        <taxon>Pseudomonadati</taxon>
        <taxon>Pseudomonadota</taxon>
        <taxon>Gammaproteobacteria</taxon>
        <taxon>Pseudomonadales</taxon>
        <taxon>Marinobacteraceae</taxon>
        <taxon>Marinobacter</taxon>
    </lineage>
</organism>
<dbReference type="HOGENOM" id="CLU_093444_1_0_6"/>
<keyword evidence="1" id="KW-0472">Membrane</keyword>
<keyword evidence="1" id="KW-1133">Transmembrane helix</keyword>
<protein>
    <submittedName>
        <fullName evidence="2">Exopolysaccharide biosynthesis protein</fullName>
    </submittedName>
</protein>
<accession>W5YNQ0</accession>
<dbReference type="OrthoDB" id="8635607at2"/>
<dbReference type="EMBL" id="CP007151">
    <property type="protein sequence ID" value="AHI28098.1"/>
    <property type="molecule type" value="Genomic_DNA"/>
</dbReference>
<dbReference type="Pfam" id="PF06055">
    <property type="entry name" value="ExoD"/>
    <property type="match status" value="1"/>
</dbReference>
<keyword evidence="1" id="KW-0812">Transmembrane</keyword>
<dbReference type="AlphaFoldDB" id="W5YNQ0"/>
<gene>
    <name evidence="2" type="ORF">AU14_04105</name>
</gene>
<dbReference type="RefSeq" id="WP_041339079.1">
    <property type="nucleotide sequence ID" value="NZ_CP007151.1"/>
</dbReference>
<dbReference type="PANTHER" id="PTHR41795">
    <property type="entry name" value="EXOPOLYSACCHARIDE SYNTHESIS PROTEIN"/>
    <property type="match status" value="1"/>
</dbReference>
<reference evidence="2 3" key="1">
    <citation type="journal article" date="2014" name="Genome Announc.">
        <title>Draft Genome Sequences of Marinobacter similis A3d10T and Marinobacter salarius R9SW1T.</title>
        <authorList>
            <person name="Ivanova E.P."/>
            <person name="Ng H.J."/>
            <person name="Webb H.K."/>
            <person name="Feng G."/>
            <person name="Oshima K."/>
            <person name="Hattori M."/>
            <person name="Ohkuma M."/>
            <person name="Sergeev A.F."/>
            <person name="Mikhailov V.V."/>
            <person name="Crawford R.J."/>
            <person name="Sawabe T."/>
        </authorList>
    </citation>
    <scope>NUCLEOTIDE SEQUENCE [LARGE SCALE GENOMIC DNA]</scope>
    <source>
        <strain evidence="2 3">A3d10</strain>
    </source>
</reference>